<evidence type="ECO:0000256" key="1">
    <source>
        <dbReference type="PROSITE-ProRule" id="PRU00346"/>
    </source>
</evidence>
<dbReference type="Gene3D" id="1.10.288.10">
    <property type="entry name" value="Cobalamin-dependent Methionine Synthase, domain 2"/>
    <property type="match status" value="1"/>
</dbReference>
<dbReference type="GO" id="GO:0005829">
    <property type="term" value="C:cytosol"/>
    <property type="evidence" value="ECO:0007669"/>
    <property type="project" value="TreeGrafter"/>
</dbReference>
<dbReference type="GO" id="GO:0008705">
    <property type="term" value="F:methionine synthase activity"/>
    <property type="evidence" value="ECO:0007669"/>
    <property type="project" value="InterPro"/>
</dbReference>
<evidence type="ECO:0000313" key="4">
    <source>
        <dbReference type="Proteomes" id="UP000029578"/>
    </source>
</evidence>
<keyword evidence="1 3" id="KW-0489">Methyltransferase</keyword>
<feature type="domain" description="AdoMet activation" evidence="2">
    <location>
        <begin position="1"/>
        <end position="279"/>
    </location>
</feature>
<dbReference type="InterPro" id="IPR050554">
    <property type="entry name" value="Met_Synthase/Corrinoid"/>
</dbReference>
<dbReference type="AlphaFoldDB" id="A0A096CGM8"/>
<gene>
    <name evidence="3" type="ORF">HMPREF0661_10485</name>
</gene>
<dbReference type="InterPro" id="IPR004223">
    <property type="entry name" value="VitB12-dep_Met_synth_activ_dom"/>
</dbReference>
<dbReference type="RefSeq" id="WP_036866256.1">
    <property type="nucleotide sequence ID" value="NZ_JRNS01000486.1"/>
</dbReference>
<reference evidence="3 4" key="1">
    <citation type="submission" date="2014-07" db="EMBL/GenBank/DDBJ databases">
        <authorList>
            <person name="McCorrison J."/>
            <person name="Sanka R."/>
            <person name="Torralba M."/>
            <person name="Gillis M."/>
            <person name="Haft D.H."/>
            <person name="Methe B."/>
            <person name="Sutton G."/>
            <person name="Nelson K.E."/>
        </authorList>
    </citation>
    <scope>NUCLEOTIDE SEQUENCE [LARGE SCALE GENOMIC DNA]</scope>
    <source>
        <strain evidence="3 4">DNF00666</strain>
    </source>
</reference>
<evidence type="ECO:0000259" key="2">
    <source>
        <dbReference type="PROSITE" id="PS50974"/>
    </source>
</evidence>
<dbReference type="InterPro" id="IPR037010">
    <property type="entry name" value="VitB12-dep_Met_synth_activ_sf"/>
</dbReference>
<dbReference type="EMBL" id="JRNS01000486">
    <property type="protein sequence ID" value="KGF44409.1"/>
    <property type="molecule type" value="Genomic_DNA"/>
</dbReference>
<dbReference type="Gene3D" id="3.10.196.10">
    <property type="entry name" value="Vitamin B12-dependent methionine synthase, activation domain"/>
    <property type="match status" value="1"/>
</dbReference>
<proteinExistence type="predicted"/>
<evidence type="ECO:0000313" key="3">
    <source>
        <dbReference type="EMBL" id="KGF44409.1"/>
    </source>
</evidence>
<sequence>MIENKVDNKNKIITYNISEIVPYINWAYFFYAWSMNGKAKDAQLELRSEAEKLLADMEGRYHTRAVFALCEANSEGDDIIINGTRVPMLRQQKVIPGKPNLCLADFIRPTSSGIKDTIGLFATSVDAAFTSNNEGDPYQRMLSQTLADRLAEATAEKFHKDVRKKYWGYATDEQLTIKDLLAERYQGIRPAVGYPSIPDTSMNFLLYELLDMKGIGINLTESGMMVPHASVSGFMFAHPQSRYFDLGKIDDEQLEDYAHRRNKPVEELRKYLASTLLKK</sequence>
<dbReference type="PANTHER" id="PTHR45833">
    <property type="entry name" value="METHIONINE SYNTHASE"/>
    <property type="match status" value="1"/>
</dbReference>
<keyword evidence="1 3" id="KW-0808">Transferase</keyword>
<dbReference type="Proteomes" id="UP000029578">
    <property type="component" value="Unassembled WGS sequence"/>
</dbReference>
<accession>A0A096CGM8</accession>
<dbReference type="Pfam" id="PF02965">
    <property type="entry name" value="Met_synt_B12"/>
    <property type="match status" value="1"/>
</dbReference>
<protein>
    <submittedName>
        <fullName evidence="3">5-methyltetrahydrofolate--homocysteine methyltransferase</fullName>
    </submittedName>
</protein>
<dbReference type="SUPFAM" id="SSF56507">
    <property type="entry name" value="Methionine synthase activation domain-like"/>
    <property type="match status" value="1"/>
</dbReference>
<comment type="caution">
    <text evidence="3">The sequence shown here is derived from an EMBL/GenBank/DDBJ whole genome shotgun (WGS) entry which is preliminary data.</text>
</comment>
<organism evidence="3 4">
    <name type="scientific">Prevotella melaninogenica DNF00666</name>
    <dbReference type="NCBI Taxonomy" id="1401073"/>
    <lineage>
        <taxon>Bacteria</taxon>
        <taxon>Pseudomonadati</taxon>
        <taxon>Bacteroidota</taxon>
        <taxon>Bacteroidia</taxon>
        <taxon>Bacteroidales</taxon>
        <taxon>Prevotellaceae</taxon>
        <taxon>Prevotella</taxon>
    </lineage>
</organism>
<name>A0A096CGM8_9BACT</name>
<dbReference type="PROSITE" id="PS50974">
    <property type="entry name" value="ADOMET_ACTIVATION"/>
    <property type="match status" value="1"/>
</dbReference>
<dbReference type="GO" id="GO:0032259">
    <property type="term" value="P:methylation"/>
    <property type="evidence" value="ECO:0007669"/>
    <property type="project" value="UniProtKB-KW"/>
</dbReference>